<keyword evidence="3" id="KW-0813">Transport</keyword>
<comment type="subcellular location">
    <subcellularLocation>
        <location evidence="1">Cell membrane</location>
        <topology evidence="1">Multi-pass membrane protein</topology>
    </subcellularLocation>
</comment>
<dbReference type="EMBL" id="SRMF01000001">
    <property type="protein sequence ID" value="TGG96065.1"/>
    <property type="molecule type" value="Genomic_DNA"/>
</dbReference>
<dbReference type="GO" id="GO:1903785">
    <property type="term" value="P:L-valine transmembrane transport"/>
    <property type="evidence" value="ECO:0007669"/>
    <property type="project" value="TreeGrafter"/>
</dbReference>
<dbReference type="GO" id="GO:0005886">
    <property type="term" value="C:plasma membrane"/>
    <property type="evidence" value="ECO:0007669"/>
    <property type="project" value="UniProtKB-SubCell"/>
</dbReference>
<dbReference type="AlphaFoldDB" id="A0A4Z0WLE2"/>
<evidence type="ECO:0000313" key="10">
    <source>
        <dbReference type="Proteomes" id="UP000297475"/>
    </source>
</evidence>
<accession>A0A4Z0WLE2</accession>
<keyword evidence="5 8" id="KW-0812">Transmembrane</keyword>
<evidence type="ECO:0000256" key="2">
    <source>
        <dbReference type="ARBA" id="ARBA00010735"/>
    </source>
</evidence>
<evidence type="ECO:0000256" key="4">
    <source>
        <dbReference type="ARBA" id="ARBA00022475"/>
    </source>
</evidence>
<comment type="caution">
    <text evidence="9">The sequence shown here is derived from an EMBL/GenBank/DDBJ whole genome shotgun (WGS) entry which is preliminary data.</text>
</comment>
<evidence type="ECO:0000256" key="3">
    <source>
        <dbReference type="ARBA" id="ARBA00022448"/>
    </source>
</evidence>
<keyword evidence="4" id="KW-1003">Cell membrane</keyword>
<evidence type="ECO:0000256" key="6">
    <source>
        <dbReference type="ARBA" id="ARBA00022989"/>
    </source>
</evidence>
<keyword evidence="7 8" id="KW-0472">Membrane</keyword>
<evidence type="ECO:0000313" key="9">
    <source>
        <dbReference type="EMBL" id="TGG96065.1"/>
    </source>
</evidence>
<protein>
    <submittedName>
        <fullName evidence="9">Branched-chain amino acid ABC transporter permease</fullName>
    </submittedName>
</protein>
<keyword evidence="10" id="KW-1185">Reference proteome</keyword>
<sequence length="239" mass="25617">MNSAQTCLTVAGTWAGFRRMAPLSLFVIVFGMAFSVAAMQAGLTSTQIMLMSGLVFAGASQFGVLEVWASPISLATVVVITFAINSRHLLMSASLYPWLRELPPRQRYSTLFFLSDANWALSLQDYYQGFRDVGGLLGGGLALWSAWMIGTAIGVGLGSGFDDPERWGLDVIMSCFLLAMIFGGSNKKQMILPWSAAVLATMAALQWLPDNTHVIVGALAGGLVGILIPERSEQKEAAS</sequence>
<evidence type="ECO:0000256" key="1">
    <source>
        <dbReference type="ARBA" id="ARBA00004651"/>
    </source>
</evidence>
<dbReference type="OrthoDB" id="9803444at2"/>
<dbReference type="Proteomes" id="UP000297475">
    <property type="component" value="Unassembled WGS sequence"/>
</dbReference>
<feature type="transmembrane region" description="Helical" evidence="8">
    <location>
        <begin position="141"/>
        <end position="161"/>
    </location>
</feature>
<feature type="transmembrane region" description="Helical" evidence="8">
    <location>
        <begin position="20"/>
        <end position="41"/>
    </location>
</feature>
<evidence type="ECO:0000256" key="7">
    <source>
        <dbReference type="ARBA" id="ARBA00023136"/>
    </source>
</evidence>
<reference evidence="9 10" key="1">
    <citation type="submission" date="2019-04" db="EMBL/GenBank/DDBJ databases">
        <title>Natronospirillum operosus gen. nov., sp. nov., a haloalkaliphilic satellite isolated from decaying biomass of laboratory culture of cyanobacterium Geitlerinema sp. and proposal of Natronospirillaceae fam. nov. and Saccharospirillaceae fam. nov.</title>
        <authorList>
            <person name="Kevbrin V."/>
            <person name="Boltyanskaya Y."/>
            <person name="Koziaeva V."/>
            <person name="Grouzdev D.S."/>
            <person name="Park M."/>
            <person name="Cho J."/>
        </authorList>
    </citation>
    <scope>NUCLEOTIDE SEQUENCE [LARGE SCALE GENOMIC DNA]</scope>
    <source>
        <strain evidence="9 10">G-116</strain>
    </source>
</reference>
<evidence type="ECO:0000256" key="5">
    <source>
        <dbReference type="ARBA" id="ARBA00022692"/>
    </source>
</evidence>
<dbReference type="InterPro" id="IPR011606">
    <property type="entry name" value="Brnchd-chn_aa_trnsp_permease"/>
</dbReference>
<proteinExistence type="inferred from homology"/>
<dbReference type="PANTHER" id="PTHR34979">
    <property type="entry name" value="INNER MEMBRANE PROTEIN YGAZ"/>
    <property type="match status" value="1"/>
</dbReference>
<keyword evidence="6 8" id="KW-1133">Transmembrane helix</keyword>
<name>A0A4Z0WLE2_9GAMM</name>
<feature type="transmembrane region" description="Helical" evidence="8">
    <location>
        <begin position="191"/>
        <end position="208"/>
    </location>
</feature>
<dbReference type="Pfam" id="PF03591">
    <property type="entry name" value="AzlC"/>
    <property type="match status" value="1"/>
</dbReference>
<feature type="transmembrane region" description="Helical" evidence="8">
    <location>
        <begin position="214"/>
        <end position="230"/>
    </location>
</feature>
<comment type="similarity">
    <text evidence="2">Belongs to the AzlC family.</text>
</comment>
<evidence type="ECO:0000256" key="8">
    <source>
        <dbReference type="SAM" id="Phobius"/>
    </source>
</evidence>
<dbReference type="PANTHER" id="PTHR34979:SF1">
    <property type="entry name" value="INNER MEMBRANE PROTEIN YGAZ"/>
    <property type="match status" value="1"/>
</dbReference>
<gene>
    <name evidence="9" type="ORF">E4656_03470</name>
</gene>
<organism evidence="9 10">
    <name type="scientific">Natronospirillum operosum</name>
    <dbReference type="NCBI Taxonomy" id="2759953"/>
    <lineage>
        <taxon>Bacteria</taxon>
        <taxon>Pseudomonadati</taxon>
        <taxon>Pseudomonadota</taxon>
        <taxon>Gammaproteobacteria</taxon>
        <taxon>Oceanospirillales</taxon>
        <taxon>Natronospirillaceae</taxon>
        <taxon>Natronospirillum</taxon>
    </lineage>
</organism>
<feature type="transmembrane region" description="Helical" evidence="8">
    <location>
        <begin position="167"/>
        <end position="184"/>
    </location>
</feature>